<dbReference type="Proteomes" id="UP001269819">
    <property type="component" value="Unassembled WGS sequence"/>
</dbReference>
<evidence type="ECO:0000259" key="2">
    <source>
        <dbReference type="Pfam" id="PF14252"/>
    </source>
</evidence>
<dbReference type="Pfam" id="PF14252">
    <property type="entry name" value="DUF4347"/>
    <property type="match status" value="1"/>
</dbReference>
<dbReference type="RefSeq" id="WP_316975493.1">
    <property type="nucleotide sequence ID" value="NZ_JAWIIJ010000032.1"/>
</dbReference>
<feature type="non-terminal residue" evidence="3">
    <location>
        <position position="731"/>
    </location>
</feature>
<gene>
    <name evidence="3" type="ORF">RYS15_21235</name>
</gene>
<reference evidence="3 4" key="1">
    <citation type="submission" date="2023-10" db="EMBL/GenBank/DDBJ databases">
        <title>Characteristics and mechanism of a salt-tolerant marine origin heterotrophic nitrifying- aerobic denitrifying bacteria Marinobacter xestospongiae HN1.</title>
        <authorList>
            <person name="Qi R."/>
        </authorList>
    </citation>
    <scope>NUCLEOTIDE SEQUENCE [LARGE SCALE GENOMIC DNA]</scope>
    <source>
        <strain evidence="3 4">HN1</strain>
    </source>
</reference>
<accession>A0ABU3W3U3</accession>
<organism evidence="3 4">
    <name type="scientific">Marinobacter xestospongiae</name>
    <dbReference type="NCBI Taxonomy" id="994319"/>
    <lineage>
        <taxon>Bacteria</taxon>
        <taxon>Pseudomonadati</taxon>
        <taxon>Pseudomonadota</taxon>
        <taxon>Gammaproteobacteria</taxon>
        <taxon>Pseudomonadales</taxon>
        <taxon>Marinobacteraceae</taxon>
        <taxon>Marinobacter</taxon>
    </lineage>
</organism>
<keyword evidence="4" id="KW-1185">Reference proteome</keyword>
<dbReference type="EMBL" id="JAWIIJ010000032">
    <property type="protein sequence ID" value="MDV2081220.1"/>
    <property type="molecule type" value="Genomic_DNA"/>
</dbReference>
<feature type="compositionally biased region" description="Acidic residues" evidence="1">
    <location>
        <begin position="489"/>
        <end position="507"/>
    </location>
</feature>
<dbReference type="InterPro" id="IPR025592">
    <property type="entry name" value="DUF4347"/>
</dbReference>
<protein>
    <submittedName>
        <fullName evidence="3">DUF4347 domain-containing protein</fullName>
    </submittedName>
</protein>
<feature type="region of interest" description="Disordered" evidence="1">
    <location>
        <begin position="488"/>
        <end position="516"/>
    </location>
</feature>
<sequence length="731" mass="74968">MITPRQPGVAVFDPTLPDVNVLASAAMQQGLVPIYLAQDGDSLIQLVHQLQALGGTQQLHVFCHGEPGRILLGNTIIDTQSLPAYADALQQLGQWVSEGCWLYSCETARGGSGQQLIHELAARLGVSVCASTQRIGWTDIGPNWQLDKGPQALADFALKPMAYQHTLAATTLTFSSDDGNWDSDSIAEDGEGGSTDIAGITIQIFNIDDSGGTKTTSMNWFSNTDLASGDGFSGLTVDYNSYFTEWGGVAVKSSDGSEFKFNGFDFYDWGNQTGEAMSIVAYRDGAMVAGSTVSFNANNNTSRVNQDVSGNTNYQNVDEVRIFFNDGAGYAAINNIIIDDAISPNTPPSLGGTPADDTAIEDVATAIDLSAYNITDAELDDPITLTLSVDRGTIASIGGNGSANGVTVSGSGTGTMTLAGAAGDLNTFLDNTSNIEFTTSANDTATATLTVTPNDGTSNGTADTVAITITPANDAPVLDAGQSPVLTAIDEDAGDDDGSGADGDDDGSNNANNPGTSVAALVVDGSITDVDVGAVEAIAVTQVDNTNGMWQYSTDNGASWSDFSGTTGSSVDITSAARLLDGSLGGASTQLVRFVPDANYNGSATFTFRAWDTSTGVAGDTADTSTNGGSTAFSSATDTVSVSISAVNDEPTLTATGSNPTFTEGGAAASLFSATSLDTVEAGQAVTGLSFTITNVTNGSNERINIDGTTIVLTHGTNGSTAGNSLNYSVM</sequence>
<proteinExistence type="predicted"/>
<name>A0ABU3W3U3_9GAMM</name>
<evidence type="ECO:0000313" key="4">
    <source>
        <dbReference type="Proteomes" id="UP001269819"/>
    </source>
</evidence>
<feature type="domain" description="DUF4347" evidence="2">
    <location>
        <begin position="9"/>
        <end position="149"/>
    </location>
</feature>
<comment type="caution">
    <text evidence="3">The sequence shown here is derived from an EMBL/GenBank/DDBJ whole genome shotgun (WGS) entry which is preliminary data.</text>
</comment>
<evidence type="ECO:0000313" key="3">
    <source>
        <dbReference type="EMBL" id="MDV2081220.1"/>
    </source>
</evidence>
<evidence type="ECO:0000256" key="1">
    <source>
        <dbReference type="SAM" id="MobiDB-lite"/>
    </source>
</evidence>